<dbReference type="EMBL" id="LAZR01002704">
    <property type="protein sequence ID" value="KKN26634.1"/>
    <property type="molecule type" value="Genomic_DNA"/>
</dbReference>
<proteinExistence type="predicted"/>
<gene>
    <name evidence="1" type="ORF">LCGC14_0872620</name>
</gene>
<reference evidence="1" key="1">
    <citation type="journal article" date="2015" name="Nature">
        <title>Complex archaea that bridge the gap between prokaryotes and eukaryotes.</title>
        <authorList>
            <person name="Spang A."/>
            <person name="Saw J.H."/>
            <person name="Jorgensen S.L."/>
            <person name="Zaremba-Niedzwiedzka K."/>
            <person name="Martijn J."/>
            <person name="Lind A.E."/>
            <person name="van Eijk R."/>
            <person name="Schleper C."/>
            <person name="Guy L."/>
            <person name="Ettema T.J."/>
        </authorList>
    </citation>
    <scope>NUCLEOTIDE SEQUENCE</scope>
</reference>
<dbReference type="AlphaFoldDB" id="A0A0F9P950"/>
<organism evidence="1">
    <name type="scientific">marine sediment metagenome</name>
    <dbReference type="NCBI Taxonomy" id="412755"/>
    <lineage>
        <taxon>unclassified sequences</taxon>
        <taxon>metagenomes</taxon>
        <taxon>ecological metagenomes</taxon>
    </lineage>
</organism>
<name>A0A0F9P950_9ZZZZ</name>
<accession>A0A0F9P950</accession>
<protein>
    <submittedName>
        <fullName evidence="1">Uncharacterized protein</fullName>
    </submittedName>
</protein>
<comment type="caution">
    <text evidence="1">The sequence shown here is derived from an EMBL/GenBank/DDBJ whole genome shotgun (WGS) entry which is preliminary data.</text>
</comment>
<sequence length="94" mass="10458">MLTQRLKVIKDRLIEATKTCRQDMNEPENSNVKITVIGTHCNNALGGGTIYPELLIHGVHEYIVCITGTEKGLTELHENISYINLADLIAIARL</sequence>
<evidence type="ECO:0000313" key="1">
    <source>
        <dbReference type="EMBL" id="KKN26634.1"/>
    </source>
</evidence>